<keyword evidence="1" id="KW-0732">Signal</keyword>
<evidence type="ECO:0000313" key="3">
    <source>
        <dbReference type="Proteomes" id="UP000184522"/>
    </source>
</evidence>
<dbReference type="OrthoDB" id="1121396at2"/>
<feature type="chain" id="PRO_5012816090" description="Lipocalin-like domain-containing protein" evidence="1">
    <location>
        <begin position="20"/>
        <end position="171"/>
    </location>
</feature>
<gene>
    <name evidence="2" type="ORF">SAMN05444148_1764</name>
</gene>
<evidence type="ECO:0008006" key="4">
    <source>
        <dbReference type="Google" id="ProtNLM"/>
    </source>
</evidence>
<dbReference type="STRING" id="1089305.SAMN05444148_1764"/>
<protein>
    <recommendedName>
        <fullName evidence="4">Lipocalin-like domain-containing protein</fullName>
    </recommendedName>
</protein>
<dbReference type="AlphaFoldDB" id="A0A1M5S3N6"/>
<dbReference type="RefSeq" id="WP_073085580.1">
    <property type="nucleotide sequence ID" value="NZ_FQWS01000002.1"/>
</dbReference>
<sequence length="171" mass="19445">MKSYITLLLFVAFTIQLNAQSTNCACCTEKHAEFSFWEGEWEVTLPNGNKAGTNQLKLIQNKCVLQENWTSASPGYTGTSHSFYNGTKKQWEQVWIDNQGVSLHLKGNKEGNQMILKTDEAVNNDGDSFINRVIWTNNEDGTVRQLWEVITQTKQGEKVVTAFDGLYKRKD</sequence>
<accession>A0A1M5S3N6</accession>
<evidence type="ECO:0000256" key="1">
    <source>
        <dbReference type="SAM" id="SignalP"/>
    </source>
</evidence>
<evidence type="ECO:0000313" key="2">
    <source>
        <dbReference type="EMBL" id="SHH33104.1"/>
    </source>
</evidence>
<feature type="signal peptide" evidence="1">
    <location>
        <begin position="1"/>
        <end position="19"/>
    </location>
</feature>
<keyword evidence="3" id="KW-1185">Reference proteome</keyword>
<dbReference type="EMBL" id="FQWS01000002">
    <property type="protein sequence ID" value="SHH33104.1"/>
    <property type="molecule type" value="Genomic_DNA"/>
</dbReference>
<name>A0A1M5S3N6_9FLAO</name>
<proteinExistence type="predicted"/>
<organism evidence="2 3">
    <name type="scientific">Winogradskyella jejuensis</name>
    <dbReference type="NCBI Taxonomy" id="1089305"/>
    <lineage>
        <taxon>Bacteria</taxon>
        <taxon>Pseudomonadati</taxon>
        <taxon>Bacteroidota</taxon>
        <taxon>Flavobacteriia</taxon>
        <taxon>Flavobacteriales</taxon>
        <taxon>Flavobacteriaceae</taxon>
        <taxon>Winogradskyella</taxon>
    </lineage>
</organism>
<reference evidence="3" key="1">
    <citation type="submission" date="2016-11" db="EMBL/GenBank/DDBJ databases">
        <authorList>
            <person name="Varghese N."/>
            <person name="Submissions S."/>
        </authorList>
    </citation>
    <scope>NUCLEOTIDE SEQUENCE [LARGE SCALE GENOMIC DNA]</scope>
    <source>
        <strain evidence="3">DSM 25330</strain>
    </source>
</reference>
<dbReference type="Proteomes" id="UP000184522">
    <property type="component" value="Unassembled WGS sequence"/>
</dbReference>